<feature type="region of interest" description="Disordered" evidence="1">
    <location>
        <begin position="625"/>
        <end position="648"/>
    </location>
</feature>
<dbReference type="SUPFAM" id="SSF50156">
    <property type="entry name" value="PDZ domain-like"/>
    <property type="match status" value="1"/>
</dbReference>
<dbReference type="SUPFAM" id="SSF50729">
    <property type="entry name" value="PH domain-like"/>
    <property type="match status" value="1"/>
</dbReference>
<dbReference type="GO" id="GO:0005886">
    <property type="term" value="C:plasma membrane"/>
    <property type="evidence" value="ECO:0007669"/>
    <property type="project" value="TreeGrafter"/>
</dbReference>
<feature type="region of interest" description="Disordered" evidence="1">
    <location>
        <begin position="240"/>
        <end position="277"/>
    </location>
</feature>
<dbReference type="Pfam" id="PF00168">
    <property type="entry name" value="C2"/>
    <property type="match status" value="1"/>
</dbReference>
<feature type="compositionally biased region" description="Low complexity" evidence="1">
    <location>
        <begin position="1355"/>
        <end position="1370"/>
    </location>
</feature>
<feature type="compositionally biased region" description="Basic and acidic residues" evidence="1">
    <location>
        <begin position="1231"/>
        <end position="1243"/>
    </location>
</feature>
<dbReference type="PANTHER" id="PTHR46848">
    <property type="entry name" value="REGULATOR OF G-PROTEIN SIGNALING 3"/>
    <property type="match status" value="1"/>
</dbReference>
<dbReference type="Pfam" id="PF00595">
    <property type="entry name" value="PDZ"/>
    <property type="match status" value="1"/>
</dbReference>
<dbReference type="Gene3D" id="2.30.42.10">
    <property type="match status" value="1"/>
</dbReference>
<dbReference type="GeneID" id="112682900"/>
<feature type="compositionally biased region" description="Polar residues" evidence="1">
    <location>
        <begin position="638"/>
        <end position="648"/>
    </location>
</feature>
<feature type="region of interest" description="Disordered" evidence="1">
    <location>
        <begin position="309"/>
        <end position="338"/>
    </location>
</feature>
<dbReference type="SUPFAM" id="SSF49562">
    <property type="entry name" value="C2 domain (Calcium/lipid-binding domain, CaLB)"/>
    <property type="match status" value="1"/>
</dbReference>
<evidence type="ECO:0000259" key="4">
    <source>
        <dbReference type="PROSITE" id="PS50106"/>
    </source>
</evidence>
<feature type="region of interest" description="Disordered" evidence="1">
    <location>
        <begin position="576"/>
        <end position="610"/>
    </location>
</feature>
<gene>
    <name evidence="6" type="primary">LOC112682900</name>
</gene>
<dbReference type="PROSITE" id="PS50010">
    <property type="entry name" value="DH_2"/>
    <property type="match status" value="1"/>
</dbReference>
<dbReference type="Gene3D" id="1.20.900.10">
    <property type="entry name" value="Dbl homology (DH) domain"/>
    <property type="match status" value="1"/>
</dbReference>
<dbReference type="InterPro" id="IPR035892">
    <property type="entry name" value="C2_domain_sf"/>
</dbReference>
<feature type="region of interest" description="Disordered" evidence="1">
    <location>
        <begin position="395"/>
        <end position="419"/>
    </location>
</feature>
<dbReference type="Gene3D" id="2.30.29.30">
    <property type="entry name" value="Pleckstrin-homology domain (PH domain)/Phosphotyrosine-binding domain (PTB)"/>
    <property type="match status" value="1"/>
</dbReference>
<accession>A0A8B8FG15</accession>
<dbReference type="SMART" id="SM00228">
    <property type="entry name" value="PDZ"/>
    <property type="match status" value="1"/>
</dbReference>
<feature type="region of interest" description="Disordered" evidence="1">
    <location>
        <begin position="1348"/>
        <end position="1440"/>
    </location>
</feature>
<dbReference type="PROSITE" id="PS50004">
    <property type="entry name" value="C2"/>
    <property type="match status" value="1"/>
</dbReference>
<keyword evidence="5" id="KW-1185">Reference proteome</keyword>
<dbReference type="GO" id="GO:0005085">
    <property type="term" value="F:guanyl-nucleotide exchange factor activity"/>
    <property type="evidence" value="ECO:0007669"/>
    <property type="project" value="InterPro"/>
</dbReference>
<feature type="compositionally biased region" description="Polar residues" evidence="1">
    <location>
        <begin position="87"/>
        <end position="98"/>
    </location>
</feature>
<sequence>MLKWTVASQRGGATATWRQTTVADESSPCYSEKPRRRRPSRMSGKHDKENSTCADVTPTARTCLRRRRESLRDVSNHNSPLLAVQMSPGSRRTKSPCTDTHWMPVQKRRSDNDIWSDDTKVKRKKPCTGDHSIATPTTAFTAVTSTTTFTASCSSSSDDGPLCVSVSPTEEPVQLSHKRLPVPARRTCGRPADDERASRLIDRFVDQIRMEDGTFCGGPGDRLSIVSPLAKRLADIRLRRSPAAAQRARKRKRSSSGLSCAAAADDGPPGTPVRKRPAAAPWWLQCSGGAGGLTLPDGLSSPFPTSRYRARHPQHRLQLTRPPSPITPVRRDPDDSSDYWKTPVGRSLTACASLPSTASSKTVDDDIIACGSHPCSPAAMDESFTLRSRRCLSFVSPPPSDSSAKKRNRKSLKKSTPAASSDRASGLEVFIGVKDLTHLTVLLKRGRNLVCADGEPPNTYIKVYLVPGKGTCHKTRVRYNSTNPRFDESFSVPLIEEDRSKRILISVWHRDRSKRRSEFLGYMSFAVRNVVKKEINGTFKLVPQSPGRMPPHSTPAHRPQDLTVVKTMLSTDDEEDIMIDDDPTPSNDSAPTKIKCNQKPKKDNVLTAKSSGNEENKFLQYLELDPPLSSKDGKNGRTPFTTTKRLSKPSGSSFGFSIAWTHPPRVERVECGLPADQADLKPGDYVVFINKTNVVMMAEDDVMELIKSCGNQLSLEVYNKSSTANRRNNPPPRSASIPGVLSLAAAAVTQSDTTVSLQEPPARRFHIPQVTFTSENLAGDMDSQLRWIHQLLTAEQQFVLCLQFGIGRYLLPLAERKDVLKSKEHSALFQNVQELLRTTEDTLERIIENDWKMLARNTCKAYVNKIDQINGAYYKYCKGIIHADCVLVDKIRNPHFLDLIKDPPIPDRRPDLITFIHKPLEHYRNVMKCMQLVQINTEHDDDDYEALSHIVHEMQATYRFITAESGLMEPDIDGKPLLSLNDLEARLVFTRCKPFTLNTPDRHWIFAGDLSRVEGRSVRSYWALLFSDILLFTKVSRDRVLFVTDEPLPLSSIAQIQFSVKKKDTEFRLVINSGSDNTSCHSSPAMTGCSPLLSDLSGTLSRLPKNRGRVIVLRAPKPELKAVWQNLIQRQILTLDKNAFAPDGKCKGSSSEPPDSPDDLLANSLATLDDEVYADRLKSFAESLVDERCQRMTKSSTCNKGKALHISQWIKGELGGGRGWEGGGGRRYRNTGRDDGDDGHGGSDGDEEDLELWSAERMNAVQAEVQRRLSSMARDDTGGEVTIECVAETLSVVSSPDDSQKTVVPENVCNKCQMTCDINGNQNSDAFLDLDPDNKWKPSTVSVTADLSPCEPFGNSNNNTSYHNNIVNNNIDDKDSDDDNDDDDDDEGSEPEQPSYVVLGSSPPQQRHHHPFQQQQIRQLRFSSSSSQDRIGANHDRSTDSLDRVEFCSTSDYRWPDDFCPVTSSCCLPTDEDYNYDASSEEFWGTPNSSTTSPLSVEVNYTEERQNEPLFAPAVTSSTPKRRPVRLEPLIEEIESSDNTPSYELKETVYGERQTLLNFKTGSAATSKDKNPVADKSTTKNLFNMLWRTPRTRSKRTCGSESKLGASFIRRRRIKSEKSKQNKEIKLNLIESVYLLLFG</sequence>
<proteinExistence type="predicted"/>
<feature type="region of interest" description="Disordered" evidence="1">
    <location>
        <begin position="81"/>
        <end position="101"/>
    </location>
</feature>
<dbReference type="InterPro" id="IPR000008">
    <property type="entry name" value="C2_dom"/>
</dbReference>
<dbReference type="GO" id="GO:0005634">
    <property type="term" value="C:nucleus"/>
    <property type="evidence" value="ECO:0007669"/>
    <property type="project" value="TreeGrafter"/>
</dbReference>
<dbReference type="SMART" id="SM00239">
    <property type="entry name" value="C2"/>
    <property type="match status" value="1"/>
</dbReference>
<feature type="domain" description="C2" evidence="2">
    <location>
        <begin position="413"/>
        <end position="539"/>
    </location>
</feature>
<evidence type="ECO:0000259" key="3">
    <source>
        <dbReference type="PROSITE" id="PS50010"/>
    </source>
</evidence>
<dbReference type="Gene3D" id="2.60.40.150">
    <property type="entry name" value="C2 domain"/>
    <property type="match status" value="1"/>
</dbReference>
<dbReference type="Proteomes" id="UP000694846">
    <property type="component" value="Unplaced"/>
</dbReference>
<dbReference type="CDD" id="cd00136">
    <property type="entry name" value="PDZ_canonical"/>
    <property type="match status" value="1"/>
</dbReference>
<feature type="domain" description="PDZ" evidence="4">
    <location>
        <begin position="643"/>
        <end position="721"/>
    </location>
</feature>
<dbReference type="Pfam" id="PF00621">
    <property type="entry name" value="RhoGEF"/>
    <property type="match status" value="1"/>
</dbReference>
<name>A0A8B8FG15_9HEMI</name>
<dbReference type="InterPro" id="IPR035899">
    <property type="entry name" value="DBL_dom_sf"/>
</dbReference>
<dbReference type="RefSeq" id="XP_025409452.1">
    <property type="nucleotide sequence ID" value="XM_025553667.1"/>
</dbReference>
<evidence type="ECO:0000256" key="1">
    <source>
        <dbReference type="SAM" id="MobiDB-lite"/>
    </source>
</evidence>
<dbReference type="PANTHER" id="PTHR46848:SF1">
    <property type="entry name" value="REGULATOR OF G-PROTEIN SIGNALING 3"/>
    <property type="match status" value="1"/>
</dbReference>
<feature type="domain" description="DH" evidence="3">
    <location>
        <begin position="783"/>
        <end position="964"/>
    </location>
</feature>
<dbReference type="PROSITE" id="PS50106">
    <property type="entry name" value="PDZ"/>
    <property type="match status" value="1"/>
</dbReference>
<evidence type="ECO:0000259" key="2">
    <source>
        <dbReference type="PROSITE" id="PS50004"/>
    </source>
</evidence>
<dbReference type="OrthoDB" id="410721at2759"/>
<dbReference type="CTD" id="31224"/>
<feature type="compositionally biased region" description="Low complexity" evidence="1">
    <location>
        <begin position="1412"/>
        <end position="1428"/>
    </location>
</feature>
<dbReference type="SUPFAM" id="SSF48065">
    <property type="entry name" value="DBL homology domain (DH-domain)"/>
    <property type="match status" value="1"/>
</dbReference>
<organism evidence="5 6">
    <name type="scientific">Sipha flava</name>
    <name type="common">yellow sugarcane aphid</name>
    <dbReference type="NCBI Taxonomy" id="143950"/>
    <lineage>
        <taxon>Eukaryota</taxon>
        <taxon>Metazoa</taxon>
        <taxon>Ecdysozoa</taxon>
        <taxon>Arthropoda</taxon>
        <taxon>Hexapoda</taxon>
        <taxon>Insecta</taxon>
        <taxon>Pterygota</taxon>
        <taxon>Neoptera</taxon>
        <taxon>Paraneoptera</taxon>
        <taxon>Hemiptera</taxon>
        <taxon>Sternorrhyncha</taxon>
        <taxon>Aphidomorpha</taxon>
        <taxon>Aphidoidea</taxon>
        <taxon>Aphididae</taxon>
        <taxon>Sipha</taxon>
    </lineage>
</organism>
<dbReference type="InterPro" id="IPR001478">
    <property type="entry name" value="PDZ"/>
</dbReference>
<evidence type="ECO:0000313" key="6">
    <source>
        <dbReference type="RefSeq" id="XP_025409452.1"/>
    </source>
</evidence>
<evidence type="ECO:0000313" key="5">
    <source>
        <dbReference type="Proteomes" id="UP000694846"/>
    </source>
</evidence>
<reference evidence="6" key="1">
    <citation type="submission" date="2025-08" db="UniProtKB">
        <authorList>
            <consortium name="RefSeq"/>
        </authorList>
    </citation>
    <scope>IDENTIFICATION</scope>
</reference>
<protein>
    <submittedName>
        <fullName evidence="6">Uncharacterized protein LOC112682900</fullName>
    </submittedName>
</protein>
<feature type="region of interest" description="Disordered" evidence="1">
    <location>
        <begin position="1220"/>
        <end position="1248"/>
    </location>
</feature>
<dbReference type="InterPro" id="IPR036034">
    <property type="entry name" value="PDZ_sf"/>
</dbReference>
<feature type="compositionally biased region" description="Acidic residues" evidence="1">
    <location>
        <begin position="1374"/>
        <end position="1390"/>
    </location>
</feature>
<dbReference type="InterPro" id="IPR011993">
    <property type="entry name" value="PH-like_dom_sf"/>
</dbReference>
<feature type="region of interest" description="Disordered" evidence="1">
    <location>
        <begin position="1"/>
        <end position="54"/>
    </location>
</feature>
<feature type="region of interest" description="Disordered" evidence="1">
    <location>
        <begin position="1143"/>
        <end position="1162"/>
    </location>
</feature>
<dbReference type="InterPro" id="IPR000219">
    <property type="entry name" value="DH_dom"/>
</dbReference>